<protein>
    <submittedName>
        <fullName evidence="2">Reverse transcriptase domain-containing protein</fullName>
    </submittedName>
</protein>
<keyword evidence="2" id="KW-0695">RNA-directed DNA polymerase</keyword>
<keyword evidence="2" id="KW-0548">Nucleotidyltransferase</keyword>
<feature type="compositionally biased region" description="Acidic residues" evidence="1">
    <location>
        <begin position="22"/>
        <end position="35"/>
    </location>
</feature>
<gene>
    <name evidence="2" type="ORF">Tci_042781</name>
</gene>
<dbReference type="GO" id="GO:0003964">
    <property type="term" value="F:RNA-directed DNA polymerase activity"/>
    <property type="evidence" value="ECO:0007669"/>
    <property type="project" value="UniProtKB-KW"/>
</dbReference>
<evidence type="ECO:0000256" key="1">
    <source>
        <dbReference type="SAM" id="MobiDB-lite"/>
    </source>
</evidence>
<feature type="compositionally biased region" description="Polar residues" evidence="1">
    <location>
        <begin position="49"/>
        <end position="65"/>
    </location>
</feature>
<evidence type="ECO:0000313" key="2">
    <source>
        <dbReference type="EMBL" id="GEU70803.1"/>
    </source>
</evidence>
<comment type="caution">
    <text evidence="2">The sequence shown here is derived from an EMBL/GenBank/DDBJ whole genome shotgun (WGS) entry which is preliminary data.</text>
</comment>
<reference evidence="2" key="1">
    <citation type="journal article" date="2019" name="Sci. Rep.">
        <title>Draft genome of Tanacetum cinerariifolium, the natural source of mosquito coil.</title>
        <authorList>
            <person name="Yamashiro T."/>
            <person name="Shiraishi A."/>
            <person name="Satake H."/>
            <person name="Nakayama K."/>
        </authorList>
    </citation>
    <scope>NUCLEOTIDE SEQUENCE</scope>
</reference>
<feature type="compositionally biased region" description="Basic and acidic residues" evidence="1">
    <location>
        <begin position="36"/>
        <end position="46"/>
    </location>
</feature>
<accession>A0A6L2M9T8</accession>
<dbReference type="EMBL" id="BKCJ010006184">
    <property type="protein sequence ID" value="GEU70803.1"/>
    <property type="molecule type" value="Genomic_DNA"/>
</dbReference>
<dbReference type="AlphaFoldDB" id="A0A6L2M9T8"/>
<sequence length="185" mass="20563">MISKDGTISEFPGYTSSKEEEEKYEEEEEEEDEKEESEKRGSKEVSEMGLNSESSEMAPNHQSNSGHDENLDIAAIIAQQMQNIIPRIVTRVTNNMNHNNNNNDNNANDGNCGSNGCSYKGFLACNPLDYDGKGGAIALTQWIKKIEYVIDNSGCVENQKVKYAPSLFINKALCNAPLRKEDVMS</sequence>
<name>A0A6L2M9T8_TANCI</name>
<keyword evidence="2" id="KW-0808">Transferase</keyword>
<organism evidence="2">
    <name type="scientific">Tanacetum cinerariifolium</name>
    <name type="common">Dalmatian daisy</name>
    <name type="synonym">Chrysanthemum cinerariifolium</name>
    <dbReference type="NCBI Taxonomy" id="118510"/>
    <lineage>
        <taxon>Eukaryota</taxon>
        <taxon>Viridiplantae</taxon>
        <taxon>Streptophyta</taxon>
        <taxon>Embryophyta</taxon>
        <taxon>Tracheophyta</taxon>
        <taxon>Spermatophyta</taxon>
        <taxon>Magnoliopsida</taxon>
        <taxon>eudicotyledons</taxon>
        <taxon>Gunneridae</taxon>
        <taxon>Pentapetalae</taxon>
        <taxon>asterids</taxon>
        <taxon>campanulids</taxon>
        <taxon>Asterales</taxon>
        <taxon>Asteraceae</taxon>
        <taxon>Asteroideae</taxon>
        <taxon>Anthemideae</taxon>
        <taxon>Anthemidinae</taxon>
        <taxon>Tanacetum</taxon>
    </lineage>
</organism>
<proteinExistence type="predicted"/>
<feature type="region of interest" description="Disordered" evidence="1">
    <location>
        <begin position="1"/>
        <end position="67"/>
    </location>
</feature>